<accession>A0A7G1H146</accession>
<dbReference type="Pfam" id="PF01743">
    <property type="entry name" value="PolyA_pol"/>
    <property type="match status" value="1"/>
</dbReference>
<evidence type="ECO:0000256" key="7">
    <source>
        <dbReference type="ARBA" id="ARBA00022842"/>
    </source>
</evidence>
<dbReference type="Gene3D" id="1.10.3090.10">
    <property type="entry name" value="cca-adding enzyme, domain 2"/>
    <property type="match status" value="1"/>
</dbReference>
<dbReference type="SUPFAM" id="SSF81891">
    <property type="entry name" value="Poly A polymerase C-terminal region-like"/>
    <property type="match status" value="1"/>
</dbReference>
<keyword evidence="14" id="KW-1185">Reference proteome</keyword>
<dbReference type="PANTHER" id="PTHR47545">
    <property type="entry name" value="MULTIFUNCTIONAL CCA PROTEIN"/>
    <property type="match status" value="1"/>
</dbReference>
<dbReference type="GO" id="GO:0008033">
    <property type="term" value="P:tRNA processing"/>
    <property type="evidence" value="ECO:0007669"/>
    <property type="project" value="UniProtKB-KW"/>
</dbReference>
<dbReference type="GO" id="GO:0000166">
    <property type="term" value="F:nucleotide binding"/>
    <property type="evidence" value="ECO:0007669"/>
    <property type="project" value="UniProtKB-KW"/>
</dbReference>
<evidence type="ECO:0000313" key="14">
    <source>
        <dbReference type="Proteomes" id="UP000516360"/>
    </source>
</evidence>
<sequence>MHPLLELFIDFAEKEGFTTNSFIVGGAVRDILLGKELKDIDIAVKGDAIDVAKRFADKINASFVLMDKEFAIARVVQRGKRQKTDSYFIDICMMRGNTIYDDLRKRDITINAMAMPLASKKVCDFLGTPLSKVRSKIIDPYGGRNDLFNKIIKMVSEENLIKDPLRIIRIYRFAAALNFSIEKNTLDATKRLAPLITSVAMERIAEELRYIIRLNNSYKTMKALMDNKILANIFPDVRINSLKLYKDTEEILGNLSDSLGLSALSLQPLIKYFEIAYKKICLKLSTLFYDPNAAKQSAIELKMSRKEVEFIHKMVVNRSKILNCYRKMLGITDETEIIELLKVFRDDVYSLIILTIAQKPSTAEFCKEMIKLYENVFKPRAALLPIITGNDIMNTFNLKPSPMFKEILAAIEDLVLKGKITSNEEALKVVKKMIDSTY</sequence>
<keyword evidence="3" id="KW-0819">tRNA processing</keyword>
<dbReference type="Proteomes" id="UP000516360">
    <property type="component" value="Chromosome"/>
</dbReference>
<protein>
    <submittedName>
        <fullName evidence="13">Cytidine(C)-cytidine(C)-adenosine (A)]-adding enzyme</fullName>
    </submittedName>
</protein>
<dbReference type="AlphaFoldDB" id="A0A7G1H146"/>
<evidence type="ECO:0000256" key="8">
    <source>
        <dbReference type="ARBA" id="ARBA00022884"/>
    </source>
</evidence>
<evidence type="ECO:0000313" key="13">
    <source>
        <dbReference type="EMBL" id="BCB95932.1"/>
    </source>
</evidence>
<dbReference type="SUPFAM" id="SSF81301">
    <property type="entry name" value="Nucleotidyltransferase"/>
    <property type="match status" value="1"/>
</dbReference>
<dbReference type="Pfam" id="PF12627">
    <property type="entry name" value="PolyA_pol_RNAbd"/>
    <property type="match status" value="1"/>
</dbReference>
<dbReference type="InterPro" id="IPR043519">
    <property type="entry name" value="NT_sf"/>
</dbReference>
<feature type="domain" description="CCA-adding enzyme C-terminal" evidence="12">
    <location>
        <begin position="287"/>
        <end position="427"/>
    </location>
</feature>
<evidence type="ECO:0000256" key="4">
    <source>
        <dbReference type="ARBA" id="ARBA00022695"/>
    </source>
</evidence>
<organism evidence="13 14">
    <name type="scientific">Dissulfurispira thermophila</name>
    <dbReference type="NCBI Taxonomy" id="2715679"/>
    <lineage>
        <taxon>Bacteria</taxon>
        <taxon>Pseudomonadati</taxon>
        <taxon>Nitrospirota</taxon>
        <taxon>Thermodesulfovibrionia</taxon>
        <taxon>Thermodesulfovibrionales</taxon>
        <taxon>Dissulfurispiraceae</taxon>
        <taxon>Dissulfurispira</taxon>
    </lineage>
</organism>
<dbReference type="GO" id="GO:0016779">
    <property type="term" value="F:nucleotidyltransferase activity"/>
    <property type="evidence" value="ECO:0007669"/>
    <property type="project" value="UniProtKB-KW"/>
</dbReference>
<keyword evidence="6" id="KW-0547">Nucleotide-binding</keyword>
<gene>
    <name evidence="13" type="ORF">JZK55_08540</name>
</gene>
<dbReference type="EMBL" id="AP022873">
    <property type="protein sequence ID" value="BCB95932.1"/>
    <property type="molecule type" value="Genomic_DNA"/>
</dbReference>
<keyword evidence="8 9" id="KW-0694">RNA-binding</keyword>
<evidence type="ECO:0000256" key="6">
    <source>
        <dbReference type="ARBA" id="ARBA00022741"/>
    </source>
</evidence>
<dbReference type="GO" id="GO:0000049">
    <property type="term" value="F:tRNA binding"/>
    <property type="evidence" value="ECO:0007669"/>
    <property type="project" value="UniProtKB-KW"/>
</dbReference>
<keyword evidence="7" id="KW-0460">Magnesium</keyword>
<evidence type="ECO:0000256" key="1">
    <source>
        <dbReference type="ARBA" id="ARBA00001946"/>
    </source>
</evidence>
<keyword evidence="2 9" id="KW-0808">Transferase</keyword>
<evidence type="ECO:0000256" key="5">
    <source>
        <dbReference type="ARBA" id="ARBA00022723"/>
    </source>
</evidence>
<name>A0A7G1H146_9BACT</name>
<dbReference type="InterPro" id="IPR032828">
    <property type="entry name" value="PolyA_RNA-bd"/>
</dbReference>
<dbReference type="Gene3D" id="3.30.460.10">
    <property type="entry name" value="Beta Polymerase, domain 2"/>
    <property type="match status" value="1"/>
</dbReference>
<feature type="domain" description="Poly A polymerase head" evidence="10">
    <location>
        <begin position="22"/>
        <end position="138"/>
    </location>
</feature>
<dbReference type="InterPro" id="IPR032810">
    <property type="entry name" value="CCA-adding_enz_C"/>
</dbReference>
<evidence type="ECO:0000259" key="11">
    <source>
        <dbReference type="Pfam" id="PF12627"/>
    </source>
</evidence>
<evidence type="ECO:0000256" key="3">
    <source>
        <dbReference type="ARBA" id="ARBA00022694"/>
    </source>
</evidence>
<keyword evidence="5" id="KW-0479">Metal-binding</keyword>
<keyword evidence="4" id="KW-0548">Nucleotidyltransferase</keyword>
<dbReference type="KEGG" id="dtp:JZK55_08540"/>
<feature type="domain" description="tRNA nucleotidyltransferase/poly(A) polymerase RNA and SrmB- binding" evidence="11">
    <location>
        <begin position="178"/>
        <end position="237"/>
    </location>
</feature>
<evidence type="ECO:0000256" key="2">
    <source>
        <dbReference type="ARBA" id="ARBA00022679"/>
    </source>
</evidence>
<evidence type="ECO:0000259" key="10">
    <source>
        <dbReference type="Pfam" id="PF01743"/>
    </source>
</evidence>
<proteinExistence type="inferred from homology"/>
<dbReference type="InterPro" id="IPR050124">
    <property type="entry name" value="tRNA_CCA-adding_enzyme"/>
</dbReference>
<evidence type="ECO:0000259" key="12">
    <source>
        <dbReference type="Pfam" id="PF13735"/>
    </source>
</evidence>
<dbReference type="Pfam" id="PF13735">
    <property type="entry name" value="tRNA_NucTran2_2"/>
    <property type="match status" value="1"/>
</dbReference>
<comment type="similarity">
    <text evidence="9">Belongs to the tRNA nucleotidyltransferase/poly(A) polymerase family.</text>
</comment>
<dbReference type="GO" id="GO:0046872">
    <property type="term" value="F:metal ion binding"/>
    <property type="evidence" value="ECO:0007669"/>
    <property type="project" value="UniProtKB-KW"/>
</dbReference>
<reference evidence="13 14" key="1">
    <citation type="submission" date="2020-03" db="EMBL/GenBank/DDBJ databases">
        <title>Complete genome sequences of two sulfur-disproportionating bacterial strains T55J and Mzg5.</title>
        <authorList>
            <person name="Umezawa K."/>
            <person name="Kojima H."/>
            <person name="Kato Y."/>
            <person name="Fukui M."/>
        </authorList>
    </citation>
    <scope>NUCLEOTIDE SEQUENCE [LARGE SCALE GENOMIC DNA]</scope>
    <source>
        <strain evidence="13 14">T55J</strain>
    </source>
</reference>
<comment type="cofactor">
    <cofactor evidence="1">
        <name>Mg(2+)</name>
        <dbReference type="ChEBI" id="CHEBI:18420"/>
    </cofactor>
</comment>
<evidence type="ECO:0000256" key="9">
    <source>
        <dbReference type="RuleBase" id="RU003953"/>
    </source>
</evidence>
<dbReference type="RefSeq" id="WP_203473397.1">
    <property type="nucleotide sequence ID" value="NZ_AP022873.1"/>
</dbReference>
<dbReference type="CDD" id="cd05398">
    <property type="entry name" value="NT_ClassII-CCAase"/>
    <property type="match status" value="1"/>
</dbReference>
<dbReference type="InterPro" id="IPR002646">
    <property type="entry name" value="PolA_pol_head_dom"/>
</dbReference>